<accession>A0A132AKQ5</accession>
<proteinExistence type="predicted"/>
<reference evidence="1 2" key="1">
    <citation type="journal article" date="2015" name="Parasit. Vectors">
        <title>Draft genome of the scabies mite.</title>
        <authorList>
            <person name="Rider S.D.Jr."/>
            <person name="Morgan M.S."/>
            <person name="Arlian L.G."/>
        </authorList>
    </citation>
    <scope>NUCLEOTIDE SEQUENCE [LARGE SCALE GENOMIC DNA]</scope>
    <source>
        <strain evidence="1">Arlian Lab</strain>
    </source>
</reference>
<evidence type="ECO:0000313" key="1">
    <source>
        <dbReference type="EMBL" id="KPM11155.1"/>
    </source>
</evidence>
<dbReference type="AlphaFoldDB" id="A0A132AKQ5"/>
<dbReference type="EMBL" id="JXLN01016570">
    <property type="protein sequence ID" value="KPM11155.1"/>
    <property type="molecule type" value="Genomic_DNA"/>
</dbReference>
<gene>
    <name evidence="1" type="ORF">QR98_0097230</name>
</gene>
<sequence length="93" mass="11524">MVIDLIAMIVKKRMDENNRWLRTNQFIEIRSFSIRFDLKEFKMENLNHLIYNLLKLKQFFFYLRKLRLILRERDYFGGDLEGQRQYCVIQVAD</sequence>
<dbReference type="VEuPathDB" id="VectorBase:SSCA008733"/>
<comment type="caution">
    <text evidence="1">The sequence shown here is derived from an EMBL/GenBank/DDBJ whole genome shotgun (WGS) entry which is preliminary data.</text>
</comment>
<name>A0A132AKQ5_SARSC</name>
<evidence type="ECO:0000313" key="2">
    <source>
        <dbReference type="Proteomes" id="UP000616769"/>
    </source>
</evidence>
<organism evidence="1 2">
    <name type="scientific">Sarcoptes scabiei</name>
    <name type="common">Itch mite</name>
    <name type="synonym">Acarus scabiei</name>
    <dbReference type="NCBI Taxonomy" id="52283"/>
    <lineage>
        <taxon>Eukaryota</taxon>
        <taxon>Metazoa</taxon>
        <taxon>Ecdysozoa</taxon>
        <taxon>Arthropoda</taxon>
        <taxon>Chelicerata</taxon>
        <taxon>Arachnida</taxon>
        <taxon>Acari</taxon>
        <taxon>Acariformes</taxon>
        <taxon>Sarcoptiformes</taxon>
        <taxon>Astigmata</taxon>
        <taxon>Psoroptidia</taxon>
        <taxon>Sarcoptoidea</taxon>
        <taxon>Sarcoptidae</taxon>
        <taxon>Sarcoptinae</taxon>
        <taxon>Sarcoptes</taxon>
    </lineage>
</organism>
<dbReference type="Proteomes" id="UP000616769">
    <property type="component" value="Unassembled WGS sequence"/>
</dbReference>
<protein>
    <submittedName>
        <fullName evidence="1">Uncharacterized protein</fullName>
    </submittedName>
</protein>